<evidence type="ECO:0000256" key="7">
    <source>
        <dbReference type="ARBA" id="ARBA00025527"/>
    </source>
</evidence>
<dbReference type="GO" id="GO:0003941">
    <property type="term" value="F:L-serine ammonia-lyase activity"/>
    <property type="evidence" value="ECO:0007669"/>
    <property type="project" value="TreeGrafter"/>
</dbReference>
<dbReference type="KEGG" id="daur:Daura_37125"/>
<evidence type="ECO:0000256" key="5">
    <source>
        <dbReference type="ARBA" id="ARBA00022898"/>
    </source>
</evidence>
<dbReference type="AlphaFoldDB" id="A0A9Q9ID97"/>
<dbReference type="GO" id="GO:0009097">
    <property type="term" value="P:isoleucine biosynthetic process"/>
    <property type="evidence" value="ECO:0007669"/>
    <property type="project" value="TreeGrafter"/>
</dbReference>
<keyword evidence="6" id="KW-0456">Lyase</keyword>
<dbReference type="Proteomes" id="UP001058003">
    <property type="component" value="Chromosome"/>
</dbReference>
<name>A0A9Q9ID97_9ACTN</name>
<dbReference type="FunFam" id="3.40.50.1100:FF:000005">
    <property type="entry name" value="Threonine dehydratase catabolic"/>
    <property type="match status" value="1"/>
</dbReference>
<dbReference type="EMBL" id="CP073767">
    <property type="protein sequence ID" value="UWZ52250.1"/>
    <property type="molecule type" value="Genomic_DNA"/>
</dbReference>
<dbReference type="GO" id="GO:0006565">
    <property type="term" value="P:L-serine catabolic process"/>
    <property type="evidence" value="ECO:0007669"/>
    <property type="project" value="TreeGrafter"/>
</dbReference>
<evidence type="ECO:0000256" key="4">
    <source>
        <dbReference type="ARBA" id="ARBA00012096"/>
    </source>
</evidence>
<dbReference type="EC" id="4.3.1.19" evidence="4"/>
<feature type="region of interest" description="Disordered" evidence="9">
    <location>
        <begin position="305"/>
        <end position="327"/>
    </location>
</feature>
<dbReference type="GO" id="GO:0006567">
    <property type="term" value="P:L-threonine catabolic process"/>
    <property type="evidence" value="ECO:0007669"/>
    <property type="project" value="TreeGrafter"/>
</dbReference>
<evidence type="ECO:0000256" key="2">
    <source>
        <dbReference type="ARBA" id="ARBA00001933"/>
    </source>
</evidence>
<dbReference type="OrthoDB" id="9811476at2"/>
<dbReference type="RefSeq" id="WP_052386170.1">
    <property type="nucleotide sequence ID" value="NZ_CP073767.1"/>
</dbReference>
<dbReference type="Pfam" id="PF00291">
    <property type="entry name" value="PALP"/>
    <property type="match status" value="1"/>
</dbReference>
<dbReference type="PANTHER" id="PTHR48078:SF7">
    <property type="entry name" value="BLL6502 PROTEIN"/>
    <property type="match status" value="1"/>
</dbReference>
<feature type="domain" description="Tryptophan synthase beta chain-like PALP" evidence="10">
    <location>
        <begin position="17"/>
        <end position="298"/>
    </location>
</feature>
<feature type="compositionally biased region" description="Low complexity" evidence="9">
    <location>
        <begin position="309"/>
        <end position="327"/>
    </location>
</feature>
<evidence type="ECO:0000259" key="10">
    <source>
        <dbReference type="Pfam" id="PF00291"/>
    </source>
</evidence>
<reference evidence="11" key="1">
    <citation type="submission" date="2021-04" db="EMBL/GenBank/DDBJ databases">
        <title>Dactylosporangium aurantiacum NRRL B-8018 full assembly.</title>
        <authorList>
            <person name="Hartkoorn R.C."/>
            <person name="Beaudoing E."/>
            <person name="Hot D."/>
        </authorList>
    </citation>
    <scope>NUCLEOTIDE SEQUENCE</scope>
    <source>
        <strain evidence="11">NRRL B-8018</strain>
    </source>
</reference>
<evidence type="ECO:0000256" key="9">
    <source>
        <dbReference type="SAM" id="MobiDB-lite"/>
    </source>
</evidence>
<keyword evidence="12" id="KW-1185">Reference proteome</keyword>
<dbReference type="PANTHER" id="PTHR48078">
    <property type="entry name" value="THREONINE DEHYDRATASE, MITOCHONDRIAL-RELATED"/>
    <property type="match status" value="1"/>
</dbReference>
<evidence type="ECO:0000313" key="12">
    <source>
        <dbReference type="Proteomes" id="UP001058003"/>
    </source>
</evidence>
<proteinExistence type="inferred from homology"/>
<organism evidence="11 12">
    <name type="scientific">Dactylosporangium aurantiacum</name>
    <dbReference type="NCBI Taxonomy" id="35754"/>
    <lineage>
        <taxon>Bacteria</taxon>
        <taxon>Bacillati</taxon>
        <taxon>Actinomycetota</taxon>
        <taxon>Actinomycetes</taxon>
        <taxon>Micromonosporales</taxon>
        <taxon>Micromonosporaceae</taxon>
        <taxon>Dactylosporangium</taxon>
    </lineage>
</organism>
<evidence type="ECO:0000313" key="11">
    <source>
        <dbReference type="EMBL" id="UWZ52250.1"/>
    </source>
</evidence>
<accession>A0A9Q9ID97</accession>
<evidence type="ECO:0000256" key="8">
    <source>
        <dbReference type="ARBA" id="ARBA00031427"/>
    </source>
</evidence>
<evidence type="ECO:0000256" key="1">
    <source>
        <dbReference type="ARBA" id="ARBA00001274"/>
    </source>
</evidence>
<gene>
    <name evidence="11" type="ORF">Daura_37125</name>
</gene>
<dbReference type="SUPFAM" id="SSF53686">
    <property type="entry name" value="Tryptophan synthase beta subunit-like PLP-dependent enzymes"/>
    <property type="match status" value="1"/>
</dbReference>
<evidence type="ECO:0000256" key="3">
    <source>
        <dbReference type="ARBA" id="ARBA00010869"/>
    </source>
</evidence>
<protein>
    <recommendedName>
        <fullName evidence="4">threonine ammonia-lyase</fullName>
        <ecNumber evidence="4">4.3.1.19</ecNumber>
    </recommendedName>
    <alternativeName>
        <fullName evidence="8">Threonine deaminase</fullName>
    </alternativeName>
</protein>
<dbReference type="GO" id="GO:0004794">
    <property type="term" value="F:threonine deaminase activity"/>
    <property type="evidence" value="ECO:0007669"/>
    <property type="project" value="UniProtKB-EC"/>
</dbReference>
<evidence type="ECO:0000256" key="6">
    <source>
        <dbReference type="ARBA" id="ARBA00023239"/>
    </source>
</evidence>
<dbReference type="InterPro" id="IPR001926">
    <property type="entry name" value="TrpB-like_PALP"/>
</dbReference>
<dbReference type="InterPro" id="IPR050147">
    <property type="entry name" value="Ser/Thr_Dehydratase"/>
</dbReference>
<comment type="cofactor">
    <cofactor evidence="2">
        <name>pyridoxal 5'-phosphate</name>
        <dbReference type="ChEBI" id="CHEBI:597326"/>
    </cofactor>
</comment>
<comment type="function">
    <text evidence="7">Catalyzes the anaerobic formation of alpha-ketobutyrate and ammonia from threonine in a two-step reaction. The first step involved a dehydration of threonine and a production of enamine intermediates (aminocrotonate), which tautomerizes to its imine form (iminobutyrate). Both intermediates are unstable and short-lived. The second step is the nonenzymatic hydrolysis of the enamine/imine intermediates to form 2-ketobutyrate and free ammonia. In the low water environment of the cell, the second step is accelerated by RidA.</text>
</comment>
<comment type="catalytic activity">
    <reaction evidence="1">
        <text>L-threonine = 2-oxobutanoate + NH4(+)</text>
        <dbReference type="Rhea" id="RHEA:22108"/>
        <dbReference type="ChEBI" id="CHEBI:16763"/>
        <dbReference type="ChEBI" id="CHEBI:28938"/>
        <dbReference type="ChEBI" id="CHEBI:57926"/>
        <dbReference type="EC" id="4.3.1.19"/>
    </reaction>
</comment>
<sequence>MMSLNEVLHARRLLARHLPPTPSWSYPLLDEAAGRVVVVKHENAQPTGAFKVRGALNLLAGLDPRRPVVTYSTGNHARAVAYAARTFGIAAHIVMPAAAAEFKVRAVRALGATAVLHGGHMADAEARAEALAGELGGHLVSPGDEPAVIAGVGTAYLELFERHPDLDTVVVPVGSGTGAAAACLVAAAVAPGCRVIGVQSTAARAAHDSWRAGSCVRRDNRTRVDGLATGRGFALPQSLLRDRLAEFVLVDDDAIDTARGVLAGAAHTQAEGAGAAALAAVLARPDLMGSRVAVMLTGGNATPAELAHRSPAAARSAAGAEPAGLSR</sequence>
<dbReference type="Gene3D" id="3.40.50.1100">
    <property type="match status" value="2"/>
</dbReference>
<dbReference type="InterPro" id="IPR036052">
    <property type="entry name" value="TrpB-like_PALP_sf"/>
</dbReference>
<keyword evidence="5" id="KW-0663">Pyridoxal phosphate</keyword>
<comment type="similarity">
    <text evidence="3">Belongs to the serine/threonine dehydratase family.</text>
</comment>